<evidence type="ECO:0000256" key="5">
    <source>
        <dbReference type="ARBA" id="ARBA00023004"/>
    </source>
</evidence>
<dbReference type="Gene3D" id="1.10.340.30">
    <property type="entry name" value="Hypothetical protein, domain 2"/>
    <property type="match status" value="1"/>
</dbReference>
<dbReference type="PANTHER" id="PTHR46213">
    <property type="entry name" value="TRANSCRIPTIONAL ACTIVATOR DEMETER"/>
    <property type="match status" value="1"/>
</dbReference>
<keyword evidence="5" id="KW-0408">Iron</keyword>
<dbReference type="Pfam" id="PF15628">
    <property type="entry name" value="RRM_DME"/>
    <property type="match status" value="1"/>
</dbReference>
<dbReference type="SUPFAM" id="SSF48150">
    <property type="entry name" value="DNA-glycosylase"/>
    <property type="match status" value="1"/>
</dbReference>
<dbReference type="InterPro" id="IPR003651">
    <property type="entry name" value="Endonuclease3_FeS-loop_motif"/>
</dbReference>
<dbReference type="GO" id="GO:0046872">
    <property type="term" value="F:metal ion binding"/>
    <property type="evidence" value="ECO:0007669"/>
    <property type="project" value="UniProtKB-KW"/>
</dbReference>
<dbReference type="InterPro" id="IPR028925">
    <property type="entry name" value="RRM_DME"/>
</dbReference>
<dbReference type="GO" id="GO:0006284">
    <property type="term" value="P:base-excision repair"/>
    <property type="evidence" value="ECO:0007669"/>
    <property type="project" value="InterPro"/>
</dbReference>
<organism evidence="11 12">
    <name type="scientific">Heracleum sosnowskyi</name>
    <dbReference type="NCBI Taxonomy" id="360622"/>
    <lineage>
        <taxon>Eukaryota</taxon>
        <taxon>Viridiplantae</taxon>
        <taxon>Streptophyta</taxon>
        <taxon>Embryophyta</taxon>
        <taxon>Tracheophyta</taxon>
        <taxon>Spermatophyta</taxon>
        <taxon>Magnoliopsida</taxon>
        <taxon>eudicotyledons</taxon>
        <taxon>Gunneridae</taxon>
        <taxon>Pentapetalae</taxon>
        <taxon>asterids</taxon>
        <taxon>campanulids</taxon>
        <taxon>Apiales</taxon>
        <taxon>Apiaceae</taxon>
        <taxon>Apioideae</taxon>
        <taxon>apioid superclade</taxon>
        <taxon>Tordylieae</taxon>
        <taxon>Tordyliinae</taxon>
        <taxon>Heracleum</taxon>
    </lineage>
</organism>
<evidence type="ECO:0000256" key="7">
    <source>
        <dbReference type="ARBA" id="ARBA00023125"/>
    </source>
</evidence>
<dbReference type="PANTHER" id="PTHR46213:SF13">
    <property type="entry name" value="DEMETER-LIKE PROTEIN 2-RELATED"/>
    <property type="match status" value="1"/>
</dbReference>
<evidence type="ECO:0000313" key="11">
    <source>
        <dbReference type="EMBL" id="KAK1402818.1"/>
    </source>
</evidence>
<dbReference type="GO" id="GO:0051539">
    <property type="term" value="F:4 iron, 4 sulfur cluster binding"/>
    <property type="evidence" value="ECO:0007669"/>
    <property type="project" value="InterPro"/>
</dbReference>
<evidence type="ECO:0000259" key="10">
    <source>
        <dbReference type="SMART" id="SM00478"/>
    </source>
</evidence>
<dbReference type="SMART" id="SM00478">
    <property type="entry name" value="ENDO3c"/>
    <property type="match status" value="1"/>
</dbReference>
<feature type="compositionally biased region" description="Basic and acidic residues" evidence="9">
    <location>
        <begin position="142"/>
        <end position="151"/>
    </location>
</feature>
<evidence type="ECO:0000313" key="12">
    <source>
        <dbReference type="Proteomes" id="UP001237642"/>
    </source>
</evidence>
<keyword evidence="7" id="KW-0238">DNA-binding</keyword>
<feature type="compositionally biased region" description="Polar residues" evidence="9">
    <location>
        <begin position="115"/>
        <end position="133"/>
    </location>
</feature>
<dbReference type="InterPro" id="IPR011257">
    <property type="entry name" value="DNA_glycosylase"/>
</dbReference>
<comment type="cofactor">
    <cofactor evidence="1">
        <name>[4Fe-4S] cluster</name>
        <dbReference type="ChEBI" id="CHEBI:49883"/>
    </cofactor>
</comment>
<evidence type="ECO:0000256" key="3">
    <source>
        <dbReference type="ARBA" id="ARBA00005646"/>
    </source>
</evidence>
<dbReference type="GO" id="GO:0035514">
    <property type="term" value="F:DNA demethylase activity"/>
    <property type="evidence" value="ECO:0007669"/>
    <property type="project" value="InterPro"/>
</dbReference>
<reference evidence="11" key="1">
    <citation type="submission" date="2023-02" db="EMBL/GenBank/DDBJ databases">
        <title>Genome of toxic invasive species Heracleum sosnowskyi carries increased number of genes despite the absence of recent whole-genome duplications.</title>
        <authorList>
            <person name="Schelkunov M."/>
            <person name="Shtratnikova V."/>
            <person name="Makarenko M."/>
            <person name="Klepikova A."/>
            <person name="Omelchenko D."/>
            <person name="Novikova G."/>
            <person name="Obukhova E."/>
            <person name="Bogdanov V."/>
            <person name="Penin A."/>
            <person name="Logacheva M."/>
        </authorList>
    </citation>
    <scope>NUCLEOTIDE SEQUENCE</scope>
    <source>
        <strain evidence="11">Hsosn_3</strain>
        <tissue evidence="11">Leaf</tissue>
    </source>
</reference>
<dbReference type="InterPro" id="IPR044811">
    <property type="entry name" value="DME/ROS1"/>
</dbReference>
<dbReference type="GO" id="GO:0003677">
    <property type="term" value="F:DNA binding"/>
    <property type="evidence" value="ECO:0007669"/>
    <property type="project" value="UniProtKB-KW"/>
</dbReference>
<dbReference type="GO" id="GO:0005634">
    <property type="term" value="C:nucleus"/>
    <property type="evidence" value="ECO:0007669"/>
    <property type="project" value="UniProtKB-SubCell"/>
</dbReference>
<dbReference type="InterPro" id="IPR003265">
    <property type="entry name" value="HhH-GPD_domain"/>
</dbReference>
<feature type="region of interest" description="Disordered" evidence="9">
    <location>
        <begin position="366"/>
        <end position="395"/>
    </location>
</feature>
<dbReference type="SMART" id="SM00525">
    <property type="entry name" value="FES"/>
    <property type="match status" value="1"/>
</dbReference>
<dbReference type="Proteomes" id="UP001237642">
    <property type="component" value="Unassembled WGS sequence"/>
</dbReference>
<feature type="region of interest" description="Disordered" evidence="9">
    <location>
        <begin position="115"/>
        <end position="173"/>
    </location>
</feature>
<name>A0AAD8JFH5_9APIA</name>
<keyword evidence="4" id="KW-0479">Metal-binding</keyword>
<comment type="caution">
    <text evidence="11">The sequence shown here is derived from an EMBL/GenBank/DDBJ whole genome shotgun (WGS) entry which is preliminary data.</text>
</comment>
<comment type="similarity">
    <text evidence="3">Belongs to the DNA glycosylase family. DEMETER subfamily.</text>
</comment>
<dbReference type="CDD" id="cd00056">
    <property type="entry name" value="ENDO3c"/>
    <property type="match status" value="1"/>
</dbReference>
<feature type="compositionally biased region" description="Basic and acidic residues" evidence="9">
    <location>
        <begin position="368"/>
        <end position="395"/>
    </location>
</feature>
<keyword evidence="8" id="KW-0539">Nucleus</keyword>
<evidence type="ECO:0000256" key="6">
    <source>
        <dbReference type="ARBA" id="ARBA00023014"/>
    </source>
</evidence>
<evidence type="ECO:0000256" key="4">
    <source>
        <dbReference type="ARBA" id="ARBA00022723"/>
    </source>
</evidence>
<evidence type="ECO:0000256" key="2">
    <source>
        <dbReference type="ARBA" id="ARBA00004123"/>
    </source>
</evidence>
<evidence type="ECO:0000256" key="9">
    <source>
        <dbReference type="SAM" id="MobiDB-lite"/>
    </source>
</evidence>
<gene>
    <name evidence="11" type="ORF">POM88_002423</name>
</gene>
<reference evidence="11" key="2">
    <citation type="submission" date="2023-05" db="EMBL/GenBank/DDBJ databases">
        <authorList>
            <person name="Schelkunov M.I."/>
        </authorList>
    </citation>
    <scope>NUCLEOTIDE SEQUENCE</scope>
    <source>
        <strain evidence="11">Hsosn_3</strain>
        <tissue evidence="11">Leaf</tissue>
    </source>
</reference>
<accession>A0AAD8JFH5</accession>
<keyword evidence="12" id="KW-1185">Reference proteome</keyword>
<proteinExistence type="inferred from homology"/>
<dbReference type="AlphaFoldDB" id="A0AAD8JFH5"/>
<dbReference type="EMBL" id="JAUIZM010000001">
    <property type="protein sequence ID" value="KAK1402818.1"/>
    <property type="molecule type" value="Genomic_DNA"/>
</dbReference>
<feature type="domain" description="HhH-GPD" evidence="10">
    <location>
        <begin position="588"/>
        <end position="741"/>
    </location>
</feature>
<dbReference type="Gene3D" id="1.10.1670.10">
    <property type="entry name" value="Helix-hairpin-Helix base-excision DNA repair enzymes (C-terminal)"/>
    <property type="match status" value="1"/>
</dbReference>
<feature type="region of interest" description="Disordered" evidence="9">
    <location>
        <begin position="54"/>
        <end position="84"/>
    </location>
</feature>
<evidence type="ECO:0000256" key="1">
    <source>
        <dbReference type="ARBA" id="ARBA00001966"/>
    </source>
</evidence>
<evidence type="ECO:0000256" key="8">
    <source>
        <dbReference type="ARBA" id="ARBA00023242"/>
    </source>
</evidence>
<dbReference type="InterPro" id="IPR023170">
    <property type="entry name" value="HhH_base_excis_C"/>
</dbReference>
<keyword evidence="6" id="KW-0411">Iron-sulfur</keyword>
<protein>
    <recommendedName>
        <fullName evidence="10">HhH-GPD domain-containing protein</fullName>
    </recommendedName>
</protein>
<sequence>MDSGIEEEFVKDNICMPSTPPKGLVCGRPTILPDGDSARKKFKVSIDIFSEVGSAPEKSGIQTRESDRNEIQEMSQGDAVEGKSVVGEEACSKDENYKIQTQHIVVIGLSSPAPSTPFSQNARKRSNCANPLKQNPRKRRNSRTDKPEQKPKLKKSRPSILNDDDNTKCTPNTQVSEPYFEVKIPAMSFTHKARTKRTYIRKNCSKLVADSSKDIQSVAATKSCKRSLNFDTAVDGSNVFEREDNQATNPELVENVEKRCSLPVPKIFKINQSLKNRSRESALNFSKRCKKRWRRLVHILGFSSRSVKTAEVRKRSDKGMDLNMKLDCTYEENQAALENPDMYSAVKMRNRRLAGSTQRPFINVTSLPKEDQSQLEEESTKKHDARLATKEKGSNQRWKNLLESDENHGQVVLQDQNVGSSINLKKIHKIRGKVDLDEETERVYNLLMSNGGNIYDQEADADFEKKEYWDGERNSMRIRVDSFISTIGLIQGDRSFSPWKGSVVDSVVGAFLTQNVYDHFSSSAFMSLAARFSNHKSNGKPSTGKPDLSARSSLDFDSYLPLYIKSEYKDKQKKETGIKRDNLKKNHSSGRARDEKTIDIVDWEAVRQATVDEIAETIKQRGMNNVIAGKIKDFLNKIVEDHGSPDLEWLRDVPPEKAKNYLLNFYGVGEKSVECIRLLTLHHVAFPVDTNVCRVAVRLGWVPLKPLPGGLQMHLLDRYPVVNSVQKYLYPRLCTLDHEKLYLLHYHLITFGKVFCTKKKPNCNACPMRGECRYFASAFASRRLALPAPDCKDVIAPNLVVETTPLVLEIDPDVSDSEIQRKKFEAGSDHHRQKCEPIVEHPPSPEPAELEDIEDLCKDSDELSGIGNYDDDDIPIIRIDNEACMKNIIEYAKRYNISLEGDMSKFLPILDSPAPLPMPPLKHVGRLRTVHQVYELPDDHPILNEVDRRVPDDPSPYLFAVWNEGKDRSSISCTSSSGKQVRYKIVCNCSEPDCESLVCGTLLIPVRSANRGTFPLNGTYFQVNEVFADDESSQRPIVVPRNWLLGLTRKNLYCGTSPTATFKGFTLYHIQHALCKGFFCNRGFNRKTRHTTTLGNRFHINTMQKKKKPCFMNSYTNAL</sequence>
<dbReference type="GO" id="GO:0019104">
    <property type="term" value="F:DNA N-glycosylase activity"/>
    <property type="evidence" value="ECO:0007669"/>
    <property type="project" value="InterPro"/>
</dbReference>
<comment type="subcellular location">
    <subcellularLocation>
        <location evidence="2">Nucleus</location>
    </subcellularLocation>
</comment>
<dbReference type="GO" id="GO:0141166">
    <property type="term" value="P:chromosomal 5-methylcytosine DNA demethylation pathway"/>
    <property type="evidence" value="ECO:0007669"/>
    <property type="project" value="InterPro"/>
</dbReference>